<evidence type="ECO:0000313" key="2">
    <source>
        <dbReference type="EMBL" id="CAK9261142.1"/>
    </source>
</evidence>
<reference evidence="2" key="1">
    <citation type="submission" date="2024-02" db="EMBL/GenBank/DDBJ databases">
        <authorList>
            <consortium name="ELIXIR-Norway"/>
            <consortium name="Elixir Norway"/>
        </authorList>
    </citation>
    <scope>NUCLEOTIDE SEQUENCE</scope>
</reference>
<proteinExistence type="predicted"/>
<keyword evidence="3" id="KW-1185">Reference proteome</keyword>
<evidence type="ECO:0000256" key="1">
    <source>
        <dbReference type="SAM" id="Phobius"/>
    </source>
</evidence>
<dbReference type="EMBL" id="OZ020108">
    <property type="protein sequence ID" value="CAK9261142.1"/>
    <property type="molecule type" value="Genomic_DNA"/>
</dbReference>
<organism evidence="2 3">
    <name type="scientific">Sphagnum jensenii</name>
    <dbReference type="NCBI Taxonomy" id="128206"/>
    <lineage>
        <taxon>Eukaryota</taxon>
        <taxon>Viridiplantae</taxon>
        <taxon>Streptophyta</taxon>
        <taxon>Embryophyta</taxon>
        <taxon>Bryophyta</taxon>
        <taxon>Sphagnophytina</taxon>
        <taxon>Sphagnopsida</taxon>
        <taxon>Sphagnales</taxon>
        <taxon>Sphagnaceae</taxon>
        <taxon>Sphagnum</taxon>
    </lineage>
</organism>
<keyword evidence="1" id="KW-0472">Membrane</keyword>
<feature type="transmembrane region" description="Helical" evidence="1">
    <location>
        <begin position="192"/>
        <end position="212"/>
    </location>
</feature>
<name>A0ABP0W2Y4_9BRYO</name>
<gene>
    <name evidence="2" type="ORF">CSSPJE1EN1_LOCUS6620</name>
</gene>
<accession>A0ABP0W2Y4</accession>
<keyword evidence="1" id="KW-1133">Transmembrane helix</keyword>
<protein>
    <submittedName>
        <fullName evidence="2">Uncharacterized protein</fullName>
    </submittedName>
</protein>
<dbReference type="Proteomes" id="UP001497444">
    <property type="component" value="Chromosome 13"/>
</dbReference>
<keyword evidence="1" id="KW-0812">Transmembrane</keyword>
<sequence>MGCHLSAAKVLMNSSDHDNEDDGSRMVFQAPDLNLGLESAADYSTLALIMNAANLSFYSLPLSLTFFAPDNDALQNFCGKIAVAFSVMICRPKMGKSARVHVDGADGKAWVPLSQYKKESLNLISDGISGILIDGEARIVDPDLFTTDLISVQGIDFLLIPNGVEVPDSCGSSSSRLRLHTPSMDQSDMKKAVPLFGVLLVSVSLSIINFAAAELVIGGMS</sequence>
<evidence type="ECO:0000313" key="3">
    <source>
        <dbReference type="Proteomes" id="UP001497444"/>
    </source>
</evidence>